<keyword evidence="2" id="KW-1185">Reference proteome</keyword>
<name>A0A3M9Y818_9PEZI</name>
<dbReference type="GeneID" id="39611969"/>
<dbReference type="EMBL" id="RBVV01000072">
    <property type="protein sequence ID" value="RNJ55658.1"/>
    <property type="molecule type" value="Genomic_DNA"/>
</dbReference>
<dbReference type="RefSeq" id="XP_028493816.1">
    <property type="nucleotide sequence ID" value="XM_028642370.1"/>
</dbReference>
<reference evidence="1 2" key="1">
    <citation type="submission" date="2018-10" db="EMBL/GenBank/DDBJ databases">
        <title>Genome sequence of Verticillium nonalfalfae VnAa140.</title>
        <authorList>
            <person name="Stajich J.E."/>
            <person name="Kasson M.T."/>
        </authorList>
    </citation>
    <scope>NUCLEOTIDE SEQUENCE [LARGE SCALE GENOMIC DNA]</scope>
    <source>
        <strain evidence="1 2">VnAa140</strain>
    </source>
</reference>
<sequence length="61" mass="6587">MKVIGAAKPRPAVACYLYSDICVAGLMERFENGVINLAGRTKASLQNVLHQRNGAWPTSTP</sequence>
<proteinExistence type="predicted"/>
<evidence type="ECO:0000313" key="1">
    <source>
        <dbReference type="EMBL" id="RNJ55658.1"/>
    </source>
</evidence>
<accession>A0A3M9Y818</accession>
<dbReference type="AlphaFoldDB" id="A0A3M9Y818"/>
<gene>
    <name evidence="1" type="ORF">D7B24_008280</name>
</gene>
<evidence type="ECO:0000313" key="2">
    <source>
        <dbReference type="Proteomes" id="UP000267145"/>
    </source>
</evidence>
<organism evidence="1 2">
    <name type="scientific">Verticillium nonalfalfae</name>
    <dbReference type="NCBI Taxonomy" id="1051616"/>
    <lineage>
        <taxon>Eukaryota</taxon>
        <taxon>Fungi</taxon>
        <taxon>Dikarya</taxon>
        <taxon>Ascomycota</taxon>
        <taxon>Pezizomycotina</taxon>
        <taxon>Sordariomycetes</taxon>
        <taxon>Hypocreomycetidae</taxon>
        <taxon>Glomerellales</taxon>
        <taxon>Plectosphaerellaceae</taxon>
        <taxon>Verticillium</taxon>
    </lineage>
</organism>
<protein>
    <submittedName>
        <fullName evidence="1">Uncharacterized protein</fullName>
    </submittedName>
</protein>
<dbReference type="Proteomes" id="UP000267145">
    <property type="component" value="Unassembled WGS sequence"/>
</dbReference>
<comment type="caution">
    <text evidence="1">The sequence shown here is derived from an EMBL/GenBank/DDBJ whole genome shotgun (WGS) entry which is preliminary data.</text>
</comment>